<feature type="transmembrane region" description="Helical" evidence="1">
    <location>
        <begin position="27"/>
        <end position="47"/>
    </location>
</feature>
<keyword evidence="1" id="KW-0812">Transmembrane</keyword>
<name>A0A2R6WPX6_MARPO</name>
<keyword evidence="1" id="KW-1133">Transmembrane helix</keyword>
<dbReference type="EMBL" id="KZ772740">
    <property type="protein sequence ID" value="PTQ35883.1"/>
    <property type="molecule type" value="Genomic_DNA"/>
</dbReference>
<reference evidence="3" key="1">
    <citation type="journal article" date="2017" name="Cell">
        <title>Insights into land plant evolution garnered from the Marchantia polymorpha genome.</title>
        <authorList>
            <person name="Bowman J.L."/>
            <person name="Kohchi T."/>
            <person name="Yamato K.T."/>
            <person name="Jenkins J."/>
            <person name="Shu S."/>
            <person name="Ishizaki K."/>
            <person name="Yamaoka S."/>
            <person name="Nishihama R."/>
            <person name="Nakamura Y."/>
            <person name="Berger F."/>
            <person name="Adam C."/>
            <person name="Aki S.S."/>
            <person name="Althoff F."/>
            <person name="Araki T."/>
            <person name="Arteaga-Vazquez M.A."/>
            <person name="Balasubrmanian S."/>
            <person name="Barry K."/>
            <person name="Bauer D."/>
            <person name="Boehm C.R."/>
            <person name="Briginshaw L."/>
            <person name="Caballero-Perez J."/>
            <person name="Catarino B."/>
            <person name="Chen F."/>
            <person name="Chiyoda S."/>
            <person name="Chovatia M."/>
            <person name="Davies K.M."/>
            <person name="Delmans M."/>
            <person name="Demura T."/>
            <person name="Dierschke T."/>
            <person name="Dolan L."/>
            <person name="Dorantes-Acosta A.E."/>
            <person name="Eklund D.M."/>
            <person name="Florent S.N."/>
            <person name="Flores-Sandoval E."/>
            <person name="Fujiyama A."/>
            <person name="Fukuzawa H."/>
            <person name="Galik B."/>
            <person name="Grimanelli D."/>
            <person name="Grimwood J."/>
            <person name="Grossniklaus U."/>
            <person name="Hamada T."/>
            <person name="Haseloff J."/>
            <person name="Hetherington A.J."/>
            <person name="Higo A."/>
            <person name="Hirakawa Y."/>
            <person name="Hundley H.N."/>
            <person name="Ikeda Y."/>
            <person name="Inoue K."/>
            <person name="Inoue S.I."/>
            <person name="Ishida S."/>
            <person name="Jia Q."/>
            <person name="Kakita M."/>
            <person name="Kanazawa T."/>
            <person name="Kawai Y."/>
            <person name="Kawashima T."/>
            <person name="Kennedy M."/>
            <person name="Kinose K."/>
            <person name="Kinoshita T."/>
            <person name="Kohara Y."/>
            <person name="Koide E."/>
            <person name="Komatsu K."/>
            <person name="Kopischke S."/>
            <person name="Kubo M."/>
            <person name="Kyozuka J."/>
            <person name="Lagercrantz U."/>
            <person name="Lin S.S."/>
            <person name="Lindquist E."/>
            <person name="Lipzen A.M."/>
            <person name="Lu C.W."/>
            <person name="De Luna E."/>
            <person name="Martienssen R.A."/>
            <person name="Minamino N."/>
            <person name="Mizutani M."/>
            <person name="Mizutani M."/>
            <person name="Mochizuki N."/>
            <person name="Monte I."/>
            <person name="Mosher R."/>
            <person name="Nagasaki H."/>
            <person name="Nakagami H."/>
            <person name="Naramoto S."/>
            <person name="Nishitani K."/>
            <person name="Ohtani M."/>
            <person name="Okamoto T."/>
            <person name="Okumura M."/>
            <person name="Phillips J."/>
            <person name="Pollak B."/>
            <person name="Reinders A."/>
            <person name="Rovekamp M."/>
            <person name="Sano R."/>
            <person name="Sawa S."/>
            <person name="Schmid M.W."/>
            <person name="Shirakawa M."/>
            <person name="Solano R."/>
            <person name="Spunde A."/>
            <person name="Suetsugu N."/>
            <person name="Sugano S."/>
            <person name="Sugiyama A."/>
            <person name="Sun R."/>
            <person name="Suzuki Y."/>
            <person name="Takenaka M."/>
            <person name="Takezawa D."/>
            <person name="Tomogane H."/>
            <person name="Tsuzuki M."/>
            <person name="Ueda T."/>
            <person name="Umeda M."/>
            <person name="Ward J.M."/>
            <person name="Watanabe Y."/>
            <person name="Yazaki K."/>
            <person name="Yokoyama R."/>
            <person name="Yoshitake Y."/>
            <person name="Yotsui I."/>
            <person name="Zachgo S."/>
            <person name="Schmutz J."/>
        </authorList>
    </citation>
    <scope>NUCLEOTIDE SEQUENCE [LARGE SCALE GENOMIC DNA]</scope>
    <source>
        <strain evidence="3">Tak-1</strain>
    </source>
</reference>
<proteinExistence type="predicted"/>
<dbReference type="AlphaFoldDB" id="A0A2R6WPX6"/>
<keyword evidence="1" id="KW-0472">Membrane</keyword>
<protein>
    <submittedName>
        <fullName evidence="2">Uncharacterized protein</fullName>
    </submittedName>
</protein>
<dbReference type="Gramene" id="Mp7g09380.1">
    <property type="protein sequence ID" value="Mp7g09380.1.cds1"/>
    <property type="gene ID" value="Mp7g09380"/>
</dbReference>
<organism evidence="2 3">
    <name type="scientific">Marchantia polymorpha</name>
    <name type="common">Common liverwort</name>
    <name type="synonym">Marchantia aquatica</name>
    <dbReference type="NCBI Taxonomy" id="3197"/>
    <lineage>
        <taxon>Eukaryota</taxon>
        <taxon>Viridiplantae</taxon>
        <taxon>Streptophyta</taxon>
        <taxon>Embryophyta</taxon>
        <taxon>Marchantiophyta</taxon>
        <taxon>Marchantiopsida</taxon>
        <taxon>Marchantiidae</taxon>
        <taxon>Marchantiales</taxon>
        <taxon>Marchantiaceae</taxon>
        <taxon>Marchantia</taxon>
    </lineage>
</organism>
<accession>A0A2R6WPX6</accession>
<gene>
    <name evidence="2" type="ORF">MARPO_0068s0091</name>
</gene>
<evidence type="ECO:0000256" key="1">
    <source>
        <dbReference type="SAM" id="Phobius"/>
    </source>
</evidence>
<evidence type="ECO:0000313" key="3">
    <source>
        <dbReference type="Proteomes" id="UP000244005"/>
    </source>
</evidence>
<dbReference type="Proteomes" id="UP000244005">
    <property type="component" value="Unassembled WGS sequence"/>
</dbReference>
<sequence length="74" mass="8368">MSTYYFSITIRPLYADLPDVQLQRLSLYYTLYDAVFGVVGVLAILLLRFTRLVGTPILPCLIVLDELSLSYSSC</sequence>
<keyword evidence="3" id="KW-1185">Reference proteome</keyword>
<evidence type="ECO:0000313" key="2">
    <source>
        <dbReference type="EMBL" id="PTQ35883.1"/>
    </source>
</evidence>
<dbReference type="OrthoDB" id="2014839at2759"/>